<dbReference type="Proteomes" id="UP000252204">
    <property type="component" value="Unassembled WGS sequence"/>
</dbReference>
<dbReference type="InterPro" id="IPR032783">
    <property type="entry name" value="AraC_lig"/>
</dbReference>
<gene>
    <name evidence="3" type="ORF">DQ400_15805</name>
</gene>
<evidence type="ECO:0000313" key="4">
    <source>
        <dbReference type="Proteomes" id="UP000252204"/>
    </source>
</evidence>
<sequence>MIDHDFLSEMLCSVRLSGAVFFEVDAAAPWVAAAPPKETIAQTVVSGAQHVIDFHVIVEGSCWTRLTNPDSQPIKLGPGSVVVFPHGDTHVLASDPGLDAEPDLAAFDEVARGRSLPFHIDFRDGEIGTTRLLCGFLGCDGAPFNPLISALPRVIHVPNGYGCGDGFLGHLIGAAARETEATDAGSGGVLVKLRFCTKSLIC</sequence>
<proteinExistence type="predicted"/>
<evidence type="ECO:0000259" key="2">
    <source>
        <dbReference type="Pfam" id="PF12852"/>
    </source>
</evidence>
<dbReference type="Pfam" id="PF12852">
    <property type="entry name" value="Cupin_6"/>
    <property type="match status" value="1"/>
</dbReference>
<dbReference type="EMBL" id="QNTU01000012">
    <property type="protein sequence ID" value="RBI65929.1"/>
    <property type="molecule type" value="Genomic_DNA"/>
</dbReference>
<protein>
    <recommendedName>
        <fullName evidence="2">AraC-type transcription regulator ligand-binding domain-containing protein</fullName>
    </recommendedName>
</protein>
<keyword evidence="4" id="KW-1185">Reference proteome</keyword>
<dbReference type="AlphaFoldDB" id="A0A365TJM7"/>
<evidence type="ECO:0000256" key="1">
    <source>
        <dbReference type="ARBA" id="ARBA00023125"/>
    </source>
</evidence>
<feature type="domain" description="AraC-type transcription regulator ligand-binding" evidence="2">
    <location>
        <begin position="5"/>
        <end position="193"/>
    </location>
</feature>
<organism evidence="3 4">
    <name type="scientific">Vreelandella sulfidaeris</name>
    <dbReference type="NCBI Taxonomy" id="115553"/>
    <lineage>
        <taxon>Bacteria</taxon>
        <taxon>Pseudomonadati</taxon>
        <taxon>Pseudomonadota</taxon>
        <taxon>Gammaproteobacteria</taxon>
        <taxon>Oceanospirillales</taxon>
        <taxon>Halomonadaceae</taxon>
        <taxon>Vreelandella</taxon>
    </lineage>
</organism>
<accession>A0A365TJM7</accession>
<dbReference type="RefSeq" id="WP_113270644.1">
    <property type="nucleotide sequence ID" value="NZ_QNTU01000012.1"/>
</dbReference>
<evidence type="ECO:0000313" key="3">
    <source>
        <dbReference type="EMBL" id="RBI65929.1"/>
    </source>
</evidence>
<comment type="caution">
    <text evidence="3">The sequence shown here is derived from an EMBL/GenBank/DDBJ whole genome shotgun (WGS) entry which is preliminary data.</text>
</comment>
<reference evidence="4" key="1">
    <citation type="submission" date="2018-06" db="EMBL/GenBank/DDBJ databases">
        <title>Whole genome sequencing of four bacterial strains from South Shetland trench revealing bio-synthetic gene clusters.</title>
        <authorList>
            <person name="Abdel-Mageed W.M."/>
            <person name="Lehri B."/>
            <person name="Jarmusch S."/>
            <person name="Miranda K."/>
            <person name="Goodfellow M."/>
            <person name="Jaspars M."/>
            <person name="Karlyshev A.V."/>
        </authorList>
    </citation>
    <scope>NUCLEOTIDE SEQUENCE [LARGE SCALE GENOMIC DNA]</scope>
    <source>
        <strain evidence="4">SST4</strain>
    </source>
</reference>
<name>A0A365TJM7_9GAMM</name>
<dbReference type="GO" id="GO:0003677">
    <property type="term" value="F:DNA binding"/>
    <property type="evidence" value="ECO:0007669"/>
    <property type="project" value="UniProtKB-KW"/>
</dbReference>
<keyword evidence="1" id="KW-0238">DNA-binding</keyword>
<dbReference type="OrthoDB" id="9783876at2"/>